<protein>
    <submittedName>
        <fullName evidence="2">C2H2-type domain-containing protein</fullName>
    </submittedName>
</protein>
<evidence type="ECO:0000313" key="2">
    <source>
        <dbReference type="WBParaSite" id="ALUE_0000193501-mRNA-1"/>
    </source>
</evidence>
<dbReference type="Proteomes" id="UP000036681">
    <property type="component" value="Unplaced"/>
</dbReference>
<accession>A0A0M3HK90</accession>
<name>A0A0M3HK90_ASCLU</name>
<evidence type="ECO:0000313" key="1">
    <source>
        <dbReference type="Proteomes" id="UP000036681"/>
    </source>
</evidence>
<keyword evidence="1" id="KW-1185">Reference proteome</keyword>
<organism evidence="1 2">
    <name type="scientific">Ascaris lumbricoides</name>
    <name type="common">Giant roundworm</name>
    <dbReference type="NCBI Taxonomy" id="6252"/>
    <lineage>
        <taxon>Eukaryota</taxon>
        <taxon>Metazoa</taxon>
        <taxon>Ecdysozoa</taxon>
        <taxon>Nematoda</taxon>
        <taxon>Chromadorea</taxon>
        <taxon>Rhabditida</taxon>
        <taxon>Spirurina</taxon>
        <taxon>Ascaridomorpha</taxon>
        <taxon>Ascaridoidea</taxon>
        <taxon>Ascarididae</taxon>
        <taxon>Ascaris</taxon>
    </lineage>
</organism>
<proteinExistence type="predicted"/>
<sequence length="56" mass="6364">MIEKVAIMMLNKCPCPMTSCSKENLQDKLALSHVRTQHAVFHVLLPIEGWCRPSAR</sequence>
<dbReference type="AlphaFoldDB" id="A0A0M3HK90"/>
<dbReference type="WBParaSite" id="ALUE_0000193501-mRNA-1">
    <property type="protein sequence ID" value="ALUE_0000193501-mRNA-1"/>
    <property type="gene ID" value="ALUE_0000193501"/>
</dbReference>
<reference evidence="2" key="1">
    <citation type="submission" date="2017-02" db="UniProtKB">
        <authorList>
            <consortium name="WormBaseParasite"/>
        </authorList>
    </citation>
    <scope>IDENTIFICATION</scope>
</reference>